<reference evidence="7 8" key="1">
    <citation type="submission" date="2019-07" db="EMBL/GenBank/DDBJ databases">
        <title>Whole genome shotgun sequence of Halomonas halophila NBRC 102604.</title>
        <authorList>
            <person name="Hosoyama A."/>
            <person name="Uohara A."/>
            <person name="Ohji S."/>
            <person name="Ichikawa N."/>
        </authorList>
    </citation>
    <scope>NUCLEOTIDE SEQUENCE [LARGE SCALE GENOMIC DNA]</scope>
    <source>
        <strain evidence="7 8">NBRC 102604</strain>
    </source>
</reference>
<dbReference type="Pfam" id="PF06305">
    <property type="entry name" value="LapA_dom"/>
    <property type="match status" value="1"/>
</dbReference>
<evidence type="ECO:0000313" key="8">
    <source>
        <dbReference type="Proteomes" id="UP000321121"/>
    </source>
</evidence>
<name>A0ABQ0U1Z8_9GAMM</name>
<proteinExistence type="predicted"/>
<evidence type="ECO:0000256" key="2">
    <source>
        <dbReference type="ARBA" id="ARBA00022692"/>
    </source>
</evidence>
<evidence type="ECO:0000313" key="7">
    <source>
        <dbReference type="EMBL" id="GEK72562.1"/>
    </source>
</evidence>
<gene>
    <name evidence="7" type="ORF">HHA04nite_11060</name>
</gene>
<keyword evidence="1" id="KW-1003">Cell membrane</keyword>
<evidence type="ECO:0000256" key="3">
    <source>
        <dbReference type="ARBA" id="ARBA00022989"/>
    </source>
</evidence>
<accession>A0ABQ0U1Z8</accession>
<evidence type="ECO:0000256" key="5">
    <source>
        <dbReference type="SAM" id="Phobius"/>
    </source>
</evidence>
<keyword evidence="3 5" id="KW-1133">Transmembrane helix</keyword>
<keyword evidence="8" id="KW-1185">Reference proteome</keyword>
<comment type="caution">
    <text evidence="7">The sequence shown here is derived from an EMBL/GenBank/DDBJ whole genome shotgun (WGS) entry which is preliminary data.</text>
</comment>
<dbReference type="InterPro" id="IPR010445">
    <property type="entry name" value="LapA_dom"/>
</dbReference>
<evidence type="ECO:0000256" key="1">
    <source>
        <dbReference type="ARBA" id="ARBA00022475"/>
    </source>
</evidence>
<protein>
    <recommendedName>
        <fullName evidence="6">Lipopolysaccharide assembly protein A domain-containing protein</fullName>
    </recommendedName>
</protein>
<feature type="domain" description="Lipopolysaccharide assembly protein A" evidence="6">
    <location>
        <begin position="22"/>
        <end position="65"/>
    </location>
</feature>
<keyword evidence="4 5" id="KW-0472">Membrane</keyword>
<organism evidence="7 8">
    <name type="scientific">Halomonas halophila</name>
    <dbReference type="NCBI Taxonomy" id="29573"/>
    <lineage>
        <taxon>Bacteria</taxon>
        <taxon>Pseudomonadati</taxon>
        <taxon>Pseudomonadota</taxon>
        <taxon>Gammaproteobacteria</taxon>
        <taxon>Oceanospirillales</taxon>
        <taxon>Halomonadaceae</taxon>
        <taxon>Halomonas</taxon>
    </lineage>
</organism>
<feature type="transmembrane region" description="Helical" evidence="5">
    <location>
        <begin position="36"/>
        <end position="59"/>
    </location>
</feature>
<evidence type="ECO:0000256" key="4">
    <source>
        <dbReference type="ARBA" id="ARBA00023136"/>
    </source>
</evidence>
<dbReference type="EMBL" id="BJUS01000008">
    <property type="protein sequence ID" value="GEK72562.1"/>
    <property type="molecule type" value="Genomic_DNA"/>
</dbReference>
<dbReference type="RefSeq" id="WP_107182012.1">
    <property type="nucleotide sequence ID" value="NZ_BJUS01000008.1"/>
</dbReference>
<keyword evidence="2 5" id="KW-0812">Transmembrane</keyword>
<dbReference type="Proteomes" id="UP000321121">
    <property type="component" value="Unassembled WGS sequence"/>
</dbReference>
<sequence>MERFWLGVKLVLLALVVVLIVQNLNLVQVRLLTWSFSMPLALLIAALYLLGMVSGRSLMGLVRRLRGQQGHAKHH</sequence>
<evidence type="ECO:0000259" key="6">
    <source>
        <dbReference type="Pfam" id="PF06305"/>
    </source>
</evidence>